<sequence>MAWVAVNKIVGGNDKGARSTPKANNRNKPPPVVIVARLSRAARAASFVFFGEGEAARERPGAASRATRADPARANRYPVIPERAAFFSNAAQPRERIPASISPAIFFQPMLIAAAWIYDTVTAPRNVAPLCVVGCCWL</sequence>
<dbReference type="EMBL" id="JAHYIQ010000009">
    <property type="protein sequence ID" value="KAK1128716.1"/>
    <property type="molecule type" value="Genomic_DNA"/>
</dbReference>
<accession>A0AA40G0M7</accession>
<evidence type="ECO:0000313" key="1">
    <source>
        <dbReference type="EMBL" id="KAK1128716.1"/>
    </source>
</evidence>
<organism evidence="1 2">
    <name type="scientific">Melipona bicolor</name>
    <dbReference type="NCBI Taxonomy" id="60889"/>
    <lineage>
        <taxon>Eukaryota</taxon>
        <taxon>Metazoa</taxon>
        <taxon>Ecdysozoa</taxon>
        <taxon>Arthropoda</taxon>
        <taxon>Hexapoda</taxon>
        <taxon>Insecta</taxon>
        <taxon>Pterygota</taxon>
        <taxon>Neoptera</taxon>
        <taxon>Endopterygota</taxon>
        <taxon>Hymenoptera</taxon>
        <taxon>Apocrita</taxon>
        <taxon>Aculeata</taxon>
        <taxon>Apoidea</taxon>
        <taxon>Anthophila</taxon>
        <taxon>Apidae</taxon>
        <taxon>Melipona</taxon>
    </lineage>
</organism>
<comment type="caution">
    <text evidence="1">The sequence shown here is derived from an EMBL/GenBank/DDBJ whole genome shotgun (WGS) entry which is preliminary data.</text>
</comment>
<gene>
    <name evidence="1" type="ORF">K0M31_019867</name>
</gene>
<evidence type="ECO:0000313" key="2">
    <source>
        <dbReference type="Proteomes" id="UP001177670"/>
    </source>
</evidence>
<reference evidence="1" key="1">
    <citation type="submission" date="2021-10" db="EMBL/GenBank/DDBJ databases">
        <title>Melipona bicolor Genome sequencing and assembly.</title>
        <authorList>
            <person name="Araujo N.S."/>
            <person name="Arias M.C."/>
        </authorList>
    </citation>
    <scope>NUCLEOTIDE SEQUENCE</scope>
    <source>
        <strain evidence="1">USP_2M_L1-L4_2017</strain>
        <tissue evidence="1">Whole body</tissue>
    </source>
</reference>
<proteinExistence type="predicted"/>
<name>A0AA40G0M7_9HYME</name>
<dbReference type="AlphaFoldDB" id="A0AA40G0M7"/>
<protein>
    <submittedName>
        <fullName evidence="1">Uncharacterized protein</fullName>
    </submittedName>
</protein>
<dbReference type="Proteomes" id="UP001177670">
    <property type="component" value="Unassembled WGS sequence"/>
</dbReference>
<keyword evidence="2" id="KW-1185">Reference proteome</keyword>
<feature type="non-terminal residue" evidence="1">
    <location>
        <position position="138"/>
    </location>
</feature>